<dbReference type="EMBL" id="NOXV01000297">
    <property type="protein sequence ID" value="OYQ33970.1"/>
    <property type="molecule type" value="Genomic_DNA"/>
</dbReference>
<accession>A0A255YZY8</accession>
<keyword evidence="1" id="KW-1133">Transmembrane helix</keyword>
<gene>
    <name evidence="2" type="ORF">CHU92_12475</name>
</gene>
<keyword evidence="1" id="KW-0812">Transmembrane</keyword>
<evidence type="ECO:0000313" key="3">
    <source>
        <dbReference type="Proteomes" id="UP000216605"/>
    </source>
</evidence>
<protein>
    <submittedName>
        <fullName evidence="2">Uncharacterized protein</fullName>
    </submittedName>
</protein>
<feature type="transmembrane region" description="Helical" evidence="1">
    <location>
        <begin position="12"/>
        <end position="31"/>
    </location>
</feature>
<dbReference type="AlphaFoldDB" id="A0A255YZY8"/>
<sequence>MEQILKVQINTITFVLMRYVLLFFVLTCFTVKAQVMHCGYDFTSYIVLDVHEAGKKENIKNLRITVIDSLGREVLNINNLYSFTNANKPLVFSSNYRIGDDNKHLPEGTIAKKERWFFPFAKDNYLLSVANTFPADNFRIKIEDIDGKENGGKFKTATIPLYSYNMYILCSNETQQAAVKFGRKMNKPIDVVLEKE</sequence>
<comment type="caution">
    <text evidence="2">The sequence shown here is derived from an EMBL/GenBank/DDBJ whole genome shotgun (WGS) entry which is preliminary data.</text>
</comment>
<keyword evidence="3" id="KW-1185">Reference proteome</keyword>
<organism evidence="2 3">
    <name type="scientific">Flavobacterium cyanobacteriorum</name>
    <dbReference type="NCBI Taxonomy" id="2022802"/>
    <lineage>
        <taxon>Bacteria</taxon>
        <taxon>Pseudomonadati</taxon>
        <taxon>Bacteroidota</taxon>
        <taxon>Flavobacteriia</taxon>
        <taxon>Flavobacteriales</taxon>
        <taxon>Flavobacteriaceae</taxon>
        <taxon>Flavobacterium</taxon>
    </lineage>
</organism>
<evidence type="ECO:0000256" key="1">
    <source>
        <dbReference type="SAM" id="Phobius"/>
    </source>
</evidence>
<proteinExistence type="predicted"/>
<name>A0A255YZY8_9FLAO</name>
<evidence type="ECO:0000313" key="2">
    <source>
        <dbReference type="EMBL" id="OYQ33970.1"/>
    </source>
</evidence>
<reference evidence="2 3" key="1">
    <citation type="submission" date="2017-07" db="EMBL/GenBank/DDBJ databases">
        <title>Flavobacterium cyanobacteriorum sp. nov., isolated from cyanobacterial aggregates in a eutrophic lake.</title>
        <authorList>
            <person name="Cai H."/>
        </authorList>
    </citation>
    <scope>NUCLEOTIDE SEQUENCE [LARGE SCALE GENOMIC DNA]</scope>
    <source>
        <strain evidence="2 3">TH021</strain>
    </source>
</reference>
<dbReference type="Proteomes" id="UP000216605">
    <property type="component" value="Unassembled WGS sequence"/>
</dbReference>
<keyword evidence="1" id="KW-0472">Membrane</keyword>